<reference evidence="3" key="1">
    <citation type="submission" date="2019-11" db="EMBL/GenBank/DDBJ databases">
        <title>The complete genome sequence of Saccharopolyspora sp. E2A.</title>
        <authorList>
            <person name="Zhang G."/>
        </authorList>
    </citation>
    <scope>NUCLEOTIDE SEQUENCE [LARGE SCALE GENOMIC DNA]</scope>
    <source>
        <strain evidence="3">E2A</strain>
    </source>
</reference>
<dbReference type="Pfam" id="PF18029">
    <property type="entry name" value="Glyoxalase_6"/>
    <property type="match status" value="1"/>
</dbReference>
<dbReference type="RefSeq" id="WP_154074802.1">
    <property type="nucleotide sequence ID" value="NZ_CP045929.1"/>
</dbReference>
<feature type="domain" description="VOC" evidence="1">
    <location>
        <begin position="4"/>
        <end position="119"/>
    </location>
</feature>
<dbReference type="EMBL" id="CP045929">
    <property type="protein sequence ID" value="QGK68193.1"/>
    <property type="molecule type" value="Genomic_DNA"/>
</dbReference>
<dbReference type="PANTHER" id="PTHR35908">
    <property type="entry name" value="HYPOTHETICAL FUSION PROTEIN"/>
    <property type="match status" value="1"/>
</dbReference>
<dbReference type="AlphaFoldDB" id="A0A5Q3Q1J1"/>
<proteinExistence type="predicted"/>
<evidence type="ECO:0000313" key="2">
    <source>
        <dbReference type="EMBL" id="QGK68193.1"/>
    </source>
</evidence>
<keyword evidence="3" id="KW-1185">Reference proteome</keyword>
<gene>
    <name evidence="2" type="ORF">GIY23_00085</name>
</gene>
<organism evidence="2 3">
    <name type="scientific">Allosaccharopolyspora coralli</name>
    <dbReference type="NCBI Taxonomy" id="2665642"/>
    <lineage>
        <taxon>Bacteria</taxon>
        <taxon>Bacillati</taxon>
        <taxon>Actinomycetota</taxon>
        <taxon>Actinomycetes</taxon>
        <taxon>Pseudonocardiales</taxon>
        <taxon>Pseudonocardiaceae</taxon>
        <taxon>Allosaccharopolyspora</taxon>
    </lineage>
</organism>
<evidence type="ECO:0000313" key="3">
    <source>
        <dbReference type="Proteomes" id="UP000371041"/>
    </source>
</evidence>
<dbReference type="SUPFAM" id="SSF54593">
    <property type="entry name" value="Glyoxalase/Bleomycin resistance protein/Dihydroxybiphenyl dioxygenase"/>
    <property type="match status" value="1"/>
</dbReference>
<accession>A0A5Q3Q1J1</accession>
<dbReference type="InterPro" id="IPR041581">
    <property type="entry name" value="Glyoxalase_6"/>
</dbReference>
<sequence length="130" mass="14266">MTSRMAVLSIDAVDPSVIARFWCEVLGWSIIDVEDADEVIEIGPADGSWPTIDVPQVPEHKAVKNRLHLDIRADGVSTEDELTRLLGLGARRVDVGQRPDVPWVVLADPEGNEFCLLPRTVEQATAVEPT</sequence>
<dbReference type="KEGG" id="sace:GIY23_00085"/>
<evidence type="ECO:0000259" key="1">
    <source>
        <dbReference type="PROSITE" id="PS51819"/>
    </source>
</evidence>
<dbReference type="CDD" id="cd06587">
    <property type="entry name" value="VOC"/>
    <property type="match status" value="1"/>
</dbReference>
<dbReference type="PANTHER" id="PTHR35908:SF1">
    <property type="entry name" value="CONSERVED PROTEIN"/>
    <property type="match status" value="1"/>
</dbReference>
<name>A0A5Q3Q1J1_9PSEU</name>
<dbReference type="InterPro" id="IPR029068">
    <property type="entry name" value="Glyas_Bleomycin-R_OHBP_Dase"/>
</dbReference>
<protein>
    <submittedName>
        <fullName evidence="2">VOC family protein</fullName>
    </submittedName>
</protein>
<dbReference type="InterPro" id="IPR037523">
    <property type="entry name" value="VOC_core"/>
</dbReference>
<dbReference type="Gene3D" id="3.10.180.10">
    <property type="entry name" value="2,3-Dihydroxybiphenyl 1,2-Dioxygenase, domain 1"/>
    <property type="match status" value="1"/>
</dbReference>
<dbReference type="PROSITE" id="PS51819">
    <property type="entry name" value="VOC"/>
    <property type="match status" value="1"/>
</dbReference>
<dbReference type="Proteomes" id="UP000371041">
    <property type="component" value="Chromosome"/>
</dbReference>